<protein>
    <submittedName>
        <fullName evidence="1">Uncharacterized protein</fullName>
    </submittedName>
</protein>
<reference evidence="1 2" key="1">
    <citation type="journal article" date="2012" name="Genet. Mol. Biol.">
        <title>Analysis of 16S rRNA and mxaF genes revealing insights into Methylobacterium niche-specific plant association.</title>
        <authorList>
            <person name="Dourado M.N."/>
            <person name="Andreote F.D."/>
            <person name="Dini-Andreote F."/>
            <person name="Conti R."/>
            <person name="Araujo J.M."/>
            <person name="Araujo W.L."/>
        </authorList>
    </citation>
    <scope>NUCLEOTIDE SEQUENCE [LARGE SCALE GENOMIC DNA]</scope>
    <source>
        <strain evidence="1 2">SR1.6/6</strain>
    </source>
</reference>
<dbReference type="RefSeq" id="WP_010684386.1">
    <property type="nucleotide sequence ID" value="NZ_CP043538.1"/>
</dbReference>
<dbReference type="KEGG" id="mmes:MMSR116_29280"/>
<proteinExistence type="predicted"/>
<dbReference type="Proteomes" id="UP000012488">
    <property type="component" value="Chromosome"/>
</dbReference>
<dbReference type="AlphaFoldDB" id="A0A6B9FSF9"/>
<organism evidence="1 2">
    <name type="scientific">Methylobacterium mesophilicum SR1.6/6</name>
    <dbReference type="NCBI Taxonomy" id="908290"/>
    <lineage>
        <taxon>Bacteria</taxon>
        <taxon>Pseudomonadati</taxon>
        <taxon>Pseudomonadota</taxon>
        <taxon>Alphaproteobacteria</taxon>
        <taxon>Hyphomicrobiales</taxon>
        <taxon>Methylobacteriaceae</taxon>
        <taxon>Methylobacterium</taxon>
    </lineage>
</organism>
<sequence length="72" mass="7685">MADHQGTSRVIARSWSVEKTRDAAGRGVVLLRLLGDGFSLPSIQLTPALAASLSGRLGLAVAELLTEIERER</sequence>
<accession>A0A6B9FSF9</accession>
<reference evidence="1 2" key="2">
    <citation type="journal article" date="2013" name="Genome Announc.">
        <title>Draft Genome Sequence of Methylobacterium mesophilicum Strain SR1.6/6, Isolated from Citrus sinensis.</title>
        <authorList>
            <person name="Marinho Almeida D."/>
            <person name="Dini-Andreote F."/>
            <person name="Camargo Neves A.A."/>
            <person name="Juca Ramos R.T."/>
            <person name="Andreote F.D."/>
            <person name="Carneiro A.R."/>
            <person name="Oliveira de Souza Lima A."/>
            <person name="Caracciolo Gomes de Sa P.H."/>
            <person name="Ribeiro Barbosa M.S."/>
            <person name="Araujo W.L."/>
            <person name="Silva A."/>
        </authorList>
    </citation>
    <scope>NUCLEOTIDE SEQUENCE [LARGE SCALE GENOMIC DNA]</scope>
    <source>
        <strain evidence="1 2">SR1.6/6</strain>
    </source>
</reference>
<dbReference type="EMBL" id="CP043538">
    <property type="protein sequence ID" value="QGY05530.1"/>
    <property type="molecule type" value="Genomic_DNA"/>
</dbReference>
<evidence type="ECO:0000313" key="2">
    <source>
        <dbReference type="Proteomes" id="UP000012488"/>
    </source>
</evidence>
<name>A0A6B9FSF9_9HYPH</name>
<gene>
    <name evidence="1" type="ORF">MMSR116_29280</name>
</gene>
<evidence type="ECO:0000313" key="1">
    <source>
        <dbReference type="EMBL" id="QGY05530.1"/>
    </source>
</evidence>